<accession>A0A7J7CT56</accession>
<dbReference type="AlphaFoldDB" id="A0A7J7CT56"/>
<reference evidence="1 2" key="1">
    <citation type="journal article" date="2020" name="Nat. Commun.">
        <title>Genome of Tripterygium wilfordii and identification of cytochrome P450 involved in triptolide biosynthesis.</title>
        <authorList>
            <person name="Tu L."/>
            <person name="Su P."/>
            <person name="Zhang Z."/>
            <person name="Gao L."/>
            <person name="Wang J."/>
            <person name="Hu T."/>
            <person name="Zhou J."/>
            <person name="Zhang Y."/>
            <person name="Zhao Y."/>
            <person name="Liu Y."/>
            <person name="Song Y."/>
            <person name="Tong Y."/>
            <person name="Lu Y."/>
            <person name="Yang J."/>
            <person name="Xu C."/>
            <person name="Jia M."/>
            <person name="Peters R.J."/>
            <person name="Huang L."/>
            <person name="Gao W."/>
        </authorList>
    </citation>
    <scope>NUCLEOTIDE SEQUENCE [LARGE SCALE GENOMIC DNA]</scope>
    <source>
        <strain evidence="2">cv. XIE 37</strain>
        <tissue evidence="1">Leaf</tissue>
    </source>
</reference>
<proteinExistence type="predicted"/>
<organism evidence="1 2">
    <name type="scientific">Tripterygium wilfordii</name>
    <name type="common">Thunder God vine</name>
    <dbReference type="NCBI Taxonomy" id="458696"/>
    <lineage>
        <taxon>Eukaryota</taxon>
        <taxon>Viridiplantae</taxon>
        <taxon>Streptophyta</taxon>
        <taxon>Embryophyta</taxon>
        <taxon>Tracheophyta</taxon>
        <taxon>Spermatophyta</taxon>
        <taxon>Magnoliopsida</taxon>
        <taxon>eudicotyledons</taxon>
        <taxon>Gunneridae</taxon>
        <taxon>Pentapetalae</taxon>
        <taxon>rosids</taxon>
        <taxon>fabids</taxon>
        <taxon>Celastrales</taxon>
        <taxon>Celastraceae</taxon>
        <taxon>Tripterygium</taxon>
    </lineage>
</organism>
<dbReference type="InParanoid" id="A0A7J7CT56"/>
<gene>
    <name evidence="1" type="ORF">HS088_TW13G00027</name>
</gene>
<evidence type="ECO:0000313" key="1">
    <source>
        <dbReference type="EMBL" id="KAF5737149.1"/>
    </source>
</evidence>
<protein>
    <submittedName>
        <fullName evidence="1">Uncharacterized protein</fullName>
    </submittedName>
</protein>
<dbReference type="EMBL" id="JAAARO010000013">
    <property type="protein sequence ID" value="KAF5737149.1"/>
    <property type="molecule type" value="Genomic_DNA"/>
</dbReference>
<sequence>MRDKLLPKKLLRKAFKCISSSEKCEKIITISPTKEGSGKLLREEYQFWVDTLPVGACCASVDGDKLVGWHFWDKRSCPRTCGNPRGNNSFWIEPIWSRPSADLKWSTTEF</sequence>
<evidence type="ECO:0000313" key="2">
    <source>
        <dbReference type="Proteomes" id="UP000593562"/>
    </source>
</evidence>
<name>A0A7J7CT56_TRIWF</name>
<keyword evidence="2" id="KW-1185">Reference proteome</keyword>
<dbReference type="Proteomes" id="UP000593562">
    <property type="component" value="Unassembled WGS sequence"/>
</dbReference>
<comment type="caution">
    <text evidence="1">The sequence shown here is derived from an EMBL/GenBank/DDBJ whole genome shotgun (WGS) entry which is preliminary data.</text>
</comment>